<protein>
    <submittedName>
        <fullName evidence="1">Uncharacterized protein</fullName>
    </submittedName>
</protein>
<accession>A0AC61QRY1</accession>
<sequence>MATFWTRRKDNVAKDERTATPWQAVTDAATVSSSDKTSTSEIVPKQKPENAKVYNTESPK</sequence>
<name>A0AC61QRY1_9BACT</name>
<organism evidence="1 2">
    <name type="scientific">Palleniella muris</name>
    <dbReference type="NCBI Taxonomy" id="3038145"/>
    <lineage>
        <taxon>Bacteria</taxon>
        <taxon>Pseudomonadati</taxon>
        <taxon>Bacteroidota</taxon>
        <taxon>Bacteroidia</taxon>
        <taxon>Bacteroidales</taxon>
        <taxon>Prevotellaceae</taxon>
        <taxon>Palleniella</taxon>
    </lineage>
</organism>
<evidence type="ECO:0000313" key="1">
    <source>
        <dbReference type="EMBL" id="TGX83035.1"/>
    </source>
</evidence>
<dbReference type="Proteomes" id="UP000308886">
    <property type="component" value="Unassembled WGS sequence"/>
</dbReference>
<keyword evidence="2" id="KW-1185">Reference proteome</keyword>
<reference evidence="1" key="1">
    <citation type="submission" date="2019-04" db="EMBL/GenBank/DDBJ databases">
        <title>Microbes associate with the intestines of laboratory mice.</title>
        <authorList>
            <person name="Navarre W."/>
            <person name="Wong E."/>
            <person name="Huang K."/>
            <person name="Tropini C."/>
            <person name="Ng K."/>
            <person name="Yu B."/>
        </authorList>
    </citation>
    <scope>NUCLEOTIDE SEQUENCE</scope>
    <source>
        <strain evidence="1">NM73_A23</strain>
    </source>
</reference>
<dbReference type="EMBL" id="SRZC01000006">
    <property type="protein sequence ID" value="TGX83035.1"/>
    <property type="molecule type" value="Genomic_DNA"/>
</dbReference>
<gene>
    <name evidence="1" type="ORF">E5358_05100</name>
</gene>
<evidence type="ECO:0000313" key="2">
    <source>
        <dbReference type="Proteomes" id="UP000308886"/>
    </source>
</evidence>
<comment type="caution">
    <text evidence="1">The sequence shown here is derived from an EMBL/GenBank/DDBJ whole genome shotgun (WGS) entry which is preliminary data.</text>
</comment>
<proteinExistence type="predicted"/>